<dbReference type="InterPro" id="IPR009057">
    <property type="entry name" value="Homeodomain-like_sf"/>
</dbReference>
<evidence type="ECO:0000256" key="4">
    <source>
        <dbReference type="PROSITE-ProRule" id="PRU00335"/>
    </source>
</evidence>
<keyword evidence="1" id="KW-0805">Transcription regulation</keyword>
<dbReference type="InterPro" id="IPR050109">
    <property type="entry name" value="HTH-type_TetR-like_transc_reg"/>
</dbReference>
<dbReference type="PANTHER" id="PTHR30055:SF234">
    <property type="entry name" value="HTH-TYPE TRANSCRIPTIONAL REGULATOR BETI"/>
    <property type="match status" value="1"/>
</dbReference>
<dbReference type="SUPFAM" id="SSF48498">
    <property type="entry name" value="Tetracyclin repressor-like, C-terminal domain"/>
    <property type="match status" value="1"/>
</dbReference>
<protein>
    <submittedName>
        <fullName evidence="6">AcrR family transcriptional regulator</fullName>
    </submittedName>
</protein>
<comment type="caution">
    <text evidence="6">The sequence shown here is derived from an EMBL/GenBank/DDBJ whole genome shotgun (WGS) entry which is preliminary data.</text>
</comment>
<sequence length="198" mass="21593">MSTKGEPARRRRTKADWTSAALTALAEGGLAAVAIEPLATRVGATKGSAYWHFANREALLVATLERWAVEHTETVISFAEQEPDPERRLRKLFASVLNQTENDAVELALLAAGDDPVIRPILDRVTDRRIAYLATLFGQCGFPAGEARRRAVLAYSAYLGHAHLFRMAPAAMPRSRPQLRAHLDEAVAALLGGRELVG</sequence>
<feature type="domain" description="HTH tetR-type" evidence="5">
    <location>
        <begin position="11"/>
        <end position="71"/>
    </location>
</feature>
<reference evidence="6 7" key="1">
    <citation type="submission" date="2021-03" db="EMBL/GenBank/DDBJ databases">
        <title>Sequencing the genomes of 1000 actinobacteria strains.</title>
        <authorList>
            <person name="Klenk H.-P."/>
        </authorList>
    </citation>
    <scope>NUCLEOTIDE SEQUENCE [LARGE SCALE GENOMIC DNA]</scope>
    <source>
        <strain evidence="6 7">DSM 44580</strain>
    </source>
</reference>
<dbReference type="Gene3D" id="1.10.357.10">
    <property type="entry name" value="Tetracycline Repressor, domain 2"/>
    <property type="match status" value="1"/>
</dbReference>
<dbReference type="InterPro" id="IPR036271">
    <property type="entry name" value="Tet_transcr_reg_TetR-rel_C_sf"/>
</dbReference>
<gene>
    <name evidence="6" type="ORF">JOF53_002530</name>
</gene>
<dbReference type="Pfam" id="PF00440">
    <property type="entry name" value="TetR_N"/>
    <property type="match status" value="1"/>
</dbReference>
<keyword evidence="7" id="KW-1185">Reference proteome</keyword>
<dbReference type="PROSITE" id="PS50977">
    <property type="entry name" value="HTH_TETR_2"/>
    <property type="match status" value="1"/>
</dbReference>
<name>A0ABS5AAQ5_9PSEU</name>
<evidence type="ECO:0000256" key="2">
    <source>
        <dbReference type="ARBA" id="ARBA00023125"/>
    </source>
</evidence>
<dbReference type="RefSeq" id="WP_086784511.1">
    <property type="nucleotide sequence ID" value="NZ_JAGIOO010000001.1"/>
</dbReference>
<evidence type="ECO:0000256" key="3">
    <source>
        <dbReference type="ARBA" id="ARBA00023163"/>
    </source>
</evidence>
<dbReference type="EMBL" id="JAGIOO010000001">
    <property type="protein sequence ID" value="MBP2473658.1"/>
    <property type="molecule type" value="Genomic_DNA"/>
</dbReference>
<keyword evidence="2 4" id="KW-0238">DNA-binding</keyword>
<proteinExistence type="predicted"/>
<organism evidence="6 7">
    <name type="scientific">Crossiella equi</name>
    <dbReference type="NCBI Taxonomy" id="130796"/>
    <lineage>
        <taxon>Bacteria</taxon>
        <taxon>Bacillati</taxon>
        <taxon>Actinomycetota</taxon>
        <taxon>Actinomycetes</taxon>
        <taxon>Pseudonocardiales</taxon>
        <taxon>Pseudonocardiaceae</taxon>
        <taxon>Crossiella</taxon>
    </lineage>
</organism>
<dbReference type="Proteomes" id="UP001519363">
    <property type="component" value="Unassembled WGS sequence"/>
</dbReference>
<dbReference type="PANTHER" id="PTHR30055">
    <property type="entry name" value="HTH-TYPE TRANSCRIPTIONAL REGULATOR RUTR"/>
    <property type="match status" value="1"/>
</dbReference>
<dbReference type="InterPro" id="IPR001647">
    <property type="entry name" value="HTH_TetR"/>
</dbReference>
<evidence type="ECO:0000313" key="6">
    <source>
        <dbReference type="EMBL" id="MBP2473658.1"/>
    </source>
</evidence>
<feature type="DNA-binding region" description="H-T-H motif" evidence="4">
    <location>
        <begin position="34"/>
        <end position="53"/>
    </location>
</feature>
<evidence type="ECO:0000256" key="1">
    <source>
        <dbReference type="ARBA" id="ARBA00023015"/>
    </source>
</evidence>
<keyword evidence="3" id="KW-0804">Transcription</keyword>
<dbReference type="PRINTS" id="PR00455">
    <property type="entry name" value="HTHTETR"/>
</dbReference>
<dbReference type="SUPFAM" id="SSF46689">
    <property type="entry name" value="Homeodomain-like"/>
    <property type="match status" value="1"/>
</dbReference>
<evidence type="ECO:0000259" key="5">
    <source>
        <dbReference type="PROSITE" id="PS50977"/>
    </source>
</evidence>
<accession>A0ABS5AAQ5</accession>
<evidence type="ECO:0000313" key="7">
    <source>
        <dbReference type="Proteomes" id="UP001519363"/>
    </source>
</evidence>